<sequence>MTSTQLSYDDPERQHHHQEARRALQHMQALLPVYRDLCGEAPYLYAASEVERLERELGDAAPTAPDDLVWVAQHITLQLQGLALAIRKAKGRGVELDA</sequence>
<reference evidence="3" key="1">
    <citation type="submission" date="2010-05" db="EMBL/GenBank/DDBJ databases">
        <title>The complete genome of Truepera radiovictris DSM 17093.</title>
        <authorList>
            <consortium name="US DOE Joint Genome Institute (JGI-PGF)"/>
            <person name="Lucas S."/>
            <person name="Copeland A."/>
            <person name="Lapidus A."/>
            <person name="Glavina del Rio T."/>
            <person name="Dalin E."/>
            <person name="Tice H."/>
            <person name="Bruce D."/>
            <person name="Goodwin L."/>
            <person name="Pitluck S."/>
            <person name="Kyrpides N."/>
            <person name="Mavromatis K."/>
            <person name="Ovchinnikova G."/>
            <person name="Munk A.C."/>
            <person name="Detter J.C."/>
            <person name="Han C."/>
            <person name="Tapia R."/>
            <person name="Land M."/>
            <person name="Hauser L."/>
            <person name="Markowitz V."/>
            <person name="Cheng J.-F."/>
            <person name="Hugenholtz P."/>
            <person name="Woyke T."/>
            <person name="Wu D."/>
            <person name="Tindall B."/>
            <person name="Pomrenke H.G."/>
            <person name="Brambilla E."/>
            <person name="Klenk H.-P."/>
            <person name="Eisen J.A."/>
        </authorList>
    </citation>
    <scope>NUCLEOTIDE SEQUENCE [LARGE SCALE GENOMIC DNA]</scope>
    <source>
        <strain evidence="3">DSM 17093 / CIP 108686 / LMG 22925 / RQ-24</strain>
    </source>
</reference>
<dbReference type="Proteomes" id="UP000000379">
    <property type="component" value="Chromosome"/>
</dbReference>
<dbReference type="EMBL" id="CP002049">
    <property type="protein sequence ID" value="ADI13492.1"/>
    <property type="molecule type" value="Genomic_DNA"/>
</dbReference>
<proteinExistence type="predicted"/>
<reference evidence="2 3" key="2">
    <citation type="journal article" date="2011" name="Stand. Genomic Sci.">
        <title>Complete genome sequence of Truepera radiovictrix type strain (RQ-24).</title>
        <authorList>
            <person name="Ivanova N."/>
            <person name="Rohde C."/>
            <person name="Munk C."/>
            <person name="Nolan M."/>
            <person name="Lucas S."/>
            <person name="Del Rio T.G."/>
            <person name="Tice H."/>
            <person name="Deshpande S."/>
            <person name="Cheng J.F."/>
            <person name="Tapia R."/>
            <person name="Han C."/>
            <person name="Goodwin L."/>
            <person name="Pitluck S."/>
            <person name="Liolios K."/>
            <person name="Mavromatis K."/>
            <person name="Mikhailova N."/>
            <person name="Pati A."/>
            <person name="Chen A."/>
            <person name="Palaniappan K."/>
            <person name="Land M."/>
            <person name="Hauser L."/>
            <person name="Chang Y.J."/>
            <person name="Jeffries C.D."/>
            <person name="Brambilla E."/>
            <person name="Rohde M."/>
            <person name="Goker M."/>
            <person name="Tindall B.J."/>
            <person name="Woyke T."/>
            <person name="Bristow J."/>
            <person name="Eisen J.A."/>
            <person name="Markowitz V."/>
            <person name="Hugenholtz P."/>
            <person name="Kyrpides N.C."/>
            <person name="Klenk H.P."/>
            <person name="Lapidus A."/>
        </authorList>
    </citation>
    <scope>NUCLEOTIDE SEQUENCE [LARGE SCALE GENOMIC DNA]</scope>
    <source>
        <strain evidence="3">DSM 17093 / CIP 108686 / LMG 22925 / RQ-24</strain>
    </source>
</reference>
<feature type="region of interest" description="Disordered" evidence="1">
    <location>
        <begin position="1"/>
        <end position="21"/>
    </location>
</feature>
<keyword evidence="3" id="KW-1185">Reference proteome</keyword>
<dbReference type="KEGG" id="tra:Trad_0353"/>
<dbReference type="RefSeq" id="WP_013176872.1">
    <property type="nucleotide sequence ID" value="NC_014221.1"/>
</dbReference>
<evidence type="ECO:0000313" key="2">
    <source>
        <dbReference type="EMBL" id="ADI13492.1"/>
    </source>
</evidence>
<gene>
    <name evidence="2" type="ordered locus">Trad_0353</name>
</gene>
<dbReference type="AlphaFoldDB" id="D7CRK2"/>
<accession>D7CRK2</accession>
<evidence type="ECO:0000256" key="1">
    <source>
        <dbReference type="SAM" id="MobiDB-lite"/>
    </source>
</evidence>
<organism evidence="2 3">
    <name type="scientific">Truepera radiovictrix (strain DSM 17093 / CIP 108686 / LMG 22925 / RQ-24)</name>
    <dbReference type="NCBI Taxonomy" id="649638"/>
    <lineage>
        <taxon>Bacteria</taxon>
        <taxon>Thermotogati</taxon>
        <taxon>Deinococcota</taxon>
        <taxon>Deinococci</taxon>
        <taxon>Trueperales</taxon>
        <taxon>Trueperaceae</taxon>
        <taxon>Truepera</taxon>
    </lineage>
</organism>
<protein>
    <submittedName>
        <fullName evidence="2">Uncharacterized protein</fullName>
    </submittedName>
</protein>
<evidence type="ECO:0000313" key="3">
    <source>
        <dbReference type="Proteomes" id="UP000000379"/>
    </source>
</evidence>
<name>D7CRK2_TRURR</name>
<dbReference type="HOGENOM" id="CLU_2332803_0_0_0"/>
<dbReference type="STRING" id="649638.Trad_0353"/>